<keyword evidence="2" id="KW-1185">Reference proteome</keyword>
<dbReference type="Proteomes" id="UP000325690">
    <property type="component" value="Unassembled WGS sequence"/>
</dbReference>
<comment type="caution">
    <text evidence="1">The sequence shown here is derived from an EMBL/GenBank/DDBJ whole genome shotgun (WGS) entry which is preliminary data.</text>
</comment>
<proteinExistence type="predicted"/>
<sequence length="47" mass="5026">MVFSQTLNSVGWNSRLELGDPIEVIAKLKAETDGQLEVAGATPRPEG</sequence>
<accession>A0A5N5UW27</accession>
<reference evidence="1 2" key="1">
    <citation type="submission" date="2012-10" db="EMBL/GenBank/DDBJ databases">
        <title>The draft sequence of the Mycobacterium pheli genome.</title>
        <authorList>
            <person name="Pettersson B.M.F."/>
            <person name="Das S."/>
            <person name="Dasgupta S."/>
            <person name="Bhattacharya A."/>
            <person name="Kirsebom L.A."/>
        </authorList>
    </citation>
    <scope>NUCLEOTIDE SEQUENCE [LARGE SCALE GENOMIC DNA]</scope>
    <source>
        <strain evidence="1 2">CCUG 21000</strain>
    </source>
</reference>
<dbReference type="AlphaFoldDB" id="A0A5N5UW27"/>
<dbReference type="EMBL" id="ANBP01000028">
    <property type="protein sequence ID" value="KAB7753821.1"/>
    <property type="molecule type" value="Genomic_DNA"/>
</dbReference>
<evidence type="ECO:0000313" key="2">
    <source>
        <dbReference type="Proteomes" id="UP000325690"/>
    </source>
</evidence>
<organism evidence="1 2">
    <name type="scientific">Mycolicibacterium phlei DSM 43239 = CCUG 21000</name>
    <dbReference type="NCBI Taxonomy" id="1226750"/>
    <lineage>
        <taxon>Bacteria</taxon>
        <taxon>Bacillati</taxon>
        <taxon>Actinomycetota</taxon>
        <taxon>Actinomycetes</taxon>
        <taxon>Mycobacteriales</taxon>
        <taxon>Mycobacteriaceae</taxon>
        <taxon>Mycolicibacterium</taxon>
    </lineage>
</organism>
<evidence type="ECO:0000313" key="1">
    <source>
        <dbReference type="EMBL" id="KAB7753821.1"/>
    </source>
</evidence>
<protein>
    <submittedName>
        <fullName evidence="1">Uncharacterized protein</fullName>
    </submittedName>
</protein>
<name>A0A5N5UW27_MYCPH</name>
<gene>
    <name evidence="1" type="ORF">MPHL21000_17770</name>
</gene>